<sequence>NSCLHENSTSFGKSTWLGVHHPAVFAALLTHRIPTQGQVSFFRPVNGLRNMPPHIHAYRAGLAALVGLGTMSTYDSHKKIVRTGAAFGGAEETNGVSGTLGRRLTRRNTNGSTSSTLSFDSYKESRS</sequence>
<name>A0ABD3R9D6_9STRA</name>
<protein>
    <submittedName>
        <fullName evidence="2">Uncharacterized protein</fullName>
    </submittedName>
</protein>
<accession>A0ABD3R9D6</accession>
<keyword evidence="3" id="KW-1185">Reference proteome</keyword>
<feature type="region of interest" description="Disordered" evidence="1">
    <location>
        <begin position="88"/>
        <end position="127"/>
    </location>
</feature>
<dbReference type="EMBL" id="JALLPB020000391">
    <property type="protein sequence ID" value="KAL3809630.1"/>
    <property type="molecule type" value="Genomic_DNA"/>
</dbReference>
<comment type="caution">
    <text evidence="2">The sequence shown here is derived from an EMBL/GenBank/DDBJ whole genome shotgun (WGS) entry which is preliminary data.</text>
</comment>
<evidence type="ECO:0000313" key="3">
    <source>
        <dbReference type="Proteomes" id="UP001530377"/>
    </source>
</evidence>
<proteinExistence type="predicted"/>
<feature type="compositionally biased region" description="Low complexity" evidence="1">
    <location>
        <begin position="97"/>
        <end position="118"/>
    </location>
</feature>
<reference evidence="2 3" key="1">
    <citation type="submission" date="2024-10" db="EMBL/GenBank/DDBJ databases">
        <title>Updated reference genomes for cyclostephanoid diatoms.</title>
        <authorList>
            <person name="Roberts W.R."/>
            <person name="Alverson A.J."/>
        </authorList>
    </citation>
    <scope>NUCLEOTIDE SEQUENCE [LARGE SCALE GENOMIC DNA]</scope>
    <source>
        <strain evidence="2 3">AJA228-03</strain>
    </source>
</reference>
<gene>
    <name evidence="2" type="ORF">ACHAXA_010605</name>
</gene>
<evidence type="ECO:0000313" key="2">
    <source>
        <dbReference type="EMBL" id="KAL3809630.1"/>
    </source>
</evidence>
<organism evidence="2 3">
    <name type="scientific">Cyclostephanos tholiformis</name>
    <dbReference type="NCBI Taxonomy" id="382380"/>
    <lineage>
        <taxon>Eukaryota</taxon>
        <taxon>Sar</taxon>
        <taxon>Stramenopiles</taxon>
        <taxon>Ochrophyta</taxon>
        <taxon>Bacillariophyta</taxon>
        <taxon>Coscinodiscophyceae</taxon>
        <taxon>Thalassiosirophycidae</taxon>
        <taxon>Stephanodiscales</taxon>
        <taxon>Stephanodiscaceae</taxon>
        <taxon>Cyclostephanos</taxon>
    </lineage>
</organism>
<dbReference type="Proteomes" id="UP001530377">
    <property type="component" value="Unassembled WGS sequence"/>
</dbReference>
<dbReference type="AlphaFoldDB" id="A0ABD3R9D6"/>
<evidence type="ECO:0000256" key="1">
    <source>
        <dbReference type="SAM" id="MobiDB-lite"/>
    </source>
</evidence>
<feature type="non-terminal residue" evidence="2">
    <location>
        <position position="1"/>
    </location>
</feature>